<dbReference type="Pfam" id="PF09992">
    <property type="entry name" value="NAGPA"/>
    <property type="match status" value="1"/>
</dbReference>
<dbReference type="CDD" id="cd00055">
    <property type="entry name" value="EGF_Lam"/>
    <property type="match status" value="1"/>
</dbReference>
<evidence type="ECO:0000313" key="6">
    <source>
        <dbReference type="Proteomes" id="UP000261420"/>
    </source>
</evidence>
<dbReference type="OMA" id="RPCKCEH"/>
<evidence type="ECO:0000313" key="5">
    <source>
        <dbReference type="Ensembl" id="ENSSDUP00000020383.1"/>
    </source>
</evidence>
<keyword evidence="1" id="KW-0245">EGF-like domain</keyword>
<dbReference type="GO" id="GO:0033299">
    <property type="term" value="P:secretion of lysosomal enzymes"/>
    <property type="evidence" value="ECO:0007669"/>
    <property type="project" value="TreeGrafter"/>
</dbReference>
<dbReference type="RefSeq" id="XP_022617786.1">
    <property type="nucleotide sequence ID" value="XM_022762065.1"/>
</dbReference>
<feature type="signal peptide" evidence="3">
    <location>
        <begin position="1"/>
        <end position="24"/>
    </location>
</feature>
<sequence length="599" mass="64720">MAAVSVKCPCVWLLLWLCVRLSETQNTRVSMDDDVLLPYAHGHGPSHSHRHVRDCQPIVHGNTTHESWPSSNHSGLPLAESTVFVTDVPGGSRYVYGHMTVVHDPLRTVSVLEPGGPGGCGMNQRATVEETAEAAGCLYAQNAGFFDTRTGKCHGNLVSDGRKVQDSGGVQNAQFGIRRDGTLVFGYLSQEDVLDQSNPFVQLVSGVVWLLRNGEVYINQSLKAECDKTQETGEFRTFLDVVSARTAVGHDAEGKLVLFQIDGQTGVRGMSLWETAEFLKKYGVINAINLDGGGSSTYVIDGSLASYPSDHCIPDGRWRCGRHVSTILCVHRRRCQPPDCSGHGDCADGRCRCHEGWQGPACDSLVCQPPACSPHGVCTASGCVCDAGWRGKNCSQECLPGFYGDGCNQTCTCVNGGSCDPVHGRCSCPSGFRGNTCEEVCPLGFFGLSCAQECHCDDQCPCDPQTGSCNATLRRETNYTLHRAGHCLAKQMMASWRREEEAHREQPHLSERTWLIITVTLASLLSASLLLHLIRACRGSVAAHFPERRDYSYVPLTDINGAASRAKADAGKSRGGGLGSGMDDSDSDEIWSPSRSGRS</sequence>
<dbReference type="PROSITE" id="PS50026">
    <property type="entry name" value="EGF_3"/>
    <property type="match status" value="1"/>
</dbReference>
<evidence type="ECO:0000256" key="1">
    <source>
        <dbReference type="PROSITE-ProRule" id="PRU00076"/>
    </source>
</evidence>
<name>A0A3B4UPV2_SERDU</name>
<dbReference type="Proteomes" id="UP000261420">
    <property type="component" value="Unplaced"/>
</dbReference>
<keyword evidence="6" id="KW-1185">Reference proteome</keyword>
<feature type="chain" id="PRO_5017207781" evidence="3">
    <location>
        <begin position="25"/>
        <end position="599"/>
    </location>
</feature>
<keyword evidence="1" id="KW-1015">Disulfide bond</keyword>
<feature type="domain" description="EGF-like" evidence="4">
    <location>
        <begin position="403"/>
        <end position="438"/>
    </location>
</feature>
<dbReference type="InterPro" id="IPR018711">
    <property type="entry name" value="NAGPA"/>
</dbReference>
<dbReference type="PANTHER" id="PTHR40446:SF2">
    <property type="entry name" value="N-ACETYLGLUCOSAMINE-1-PHOSPHODIESTER ALPHA-N-ACETYLGLUCOSAMINIDASE"/>
    <property type="match status" value="1"/>
</dbReference>
<dbReference type="Pfam" id="PF23106">
    <property type="entry name" value="EGF_Teneurin"/>
    <property type="match status" value="2"/>
</dbReference>
<dbReference type="PANTHER" id="PTHR40446">
    <property type="entry name" value="N-ACETYLGLUCOSAMINE-1-PHOSPHODIESTER ALPHA-N-ACETYLGLUCOSAMINIDASE"/>
    <property type="match status" value="1"/>
</dbReference>
<accession>A0A3B4UPV2</accession>
<dbReference type="CTD" id="51172"/>
<dbReference type="Ensembl" id="ENSSDUT00000020749.1">
    <property type="protein sequence ID" value="ENSSDUP00000020383.1"/>
    <property type="gene ID" value="ENSSDUG00000014831.1"/>
</dbReference>
<organism evidence="5 6">
    <name type="scientific">Seriola dumerili</name>
    <name type="common">Greater amberjack</name>
    <name type="synonym">Caranx dumerili</name>
    <dbReference type="NCBI Taxonomy" id="41447"/>
    <lineage>
        <taxon>Eukaryota</taxon>
        <taxon>Metazoa</taxon>
        <taxon>Chordata</taxon>
        <taxon>Craniata</taxon>
        <taxon>Vertebrata</taxon>
        <taxon>Euteleostomi</taxon>
        <taxon>Actinopterygii</taxon>
        <taxon>Neopterygii</taxon>
        <taxon>Teleostei</taxon>
        <taxon>Neoteleostei</taxon>
        <taxon>Acanthomorphata</taxon>
        <taxon>Carangaria</taxon>
        <taxon>Carangiformes</taxon>
        <taxon>Carangidae</taxon>
        <taxon>Seriola</taxon>
    </lineage>
</organism>
<dbReference type="STRING" id="41447.ENSSDUP00000020383"/>
<feature type="region of interest" description="Disordered" evidence="2">
    <location>
        <begin position="564"/>
        <end position="599"/>
    </location>
</feature>
<dbReference type="InterPro" id="IPR002049">
    <property type="entry name" value="LE_dom"/>
</dbReference>
<dbReference type="KEGG" id="sdu:111234134"/>
<dbReference type="InterPro" id="IPR000742">
    <property type="entry name" value="EGF"/>
</dbReference>
<reference evidence="5" key="1">
    <citation type="submission" date="2025-08" db="UniProtKB">
        <authorList>
            <consortium name="Ensembl"/>
        </authorList>
    </citation>
    <scope>IDENTIFICATION</scope>
</reference>
<proteinExistence type="predicted"/>
<evidence type="ECO:0000259" key="4">
    <source>
        <dbReference type="PROSITE" id="PS50026"/>
    </source>
</evidence>
<feature type="disulfide bond" evidence="1">
    <location>
        <begin position="428"/>
        <end position="437"/>
    </location>
</feature>
<evidence type="ECO:0000256" key="3">
    <source>
        <dbReference type="SAM" id="SignalP"/>
    </source>
</evidence>
<dbReference type="AlphaFoldDB" id="A0A3B4UPV2"/>
<dbReference type="GeneID" id="111234134"/>
<dbReference type="Gene3D" id="2.10.25.10">
    <property type="entry name" value="Laminin"/>
    <property type="match status" value="1"/>
</dbReference>
<dbReference type="PROSITE" id="PS00022">
    <property type="entry name" value="EGF_1"/>
    <property type="match status" value="2"/>
</dbReference>
<dbReference type="GeneTree" id="ENSGT01030000234566"/>
<protein>
    <submittedName>
        <fullName evidence="5">N-acetylglucosamine-1-phosphodiester alpha-N-acetylglucosaminidase</fullName>
    </submittedName>
</protein>
<keyword evidence="3" id="KW-0732">Signal</keyword>
<comment type="caution">
    <text evidence="1">Lacks conserved residue(s) required for the propagation of feature annotation.</text>
</comment>
<dbReference type="Gene3D" id="2.170.300.10">
    <property type="entry name" value="Tie2 ligand-binding domain superfamily"/>
    <property type="match status" value="1"/>
</dbReference>
<dbReference type="SMART" id="SM00181">
    <property type="entry name" value="EGF"/>
    <property type="match status" value="3"/>
</dbReference>
<evidence type="ECO:0000256" key="2">
    <source>
        <dbReference type="SAM" id="MobiDB-lite"/>
    </source>
</evidence>
<reference evidence="5" key="2">
    <citation type="submission" date="2025-09" db="UniProtKB">
        <authorList>
            <consortium name="Ensembl"/>
        </authorList>
    </citation>
    <scope>IDENTIFICATION</scope>
</reference>